<organism evidence="1 2">
    <name type="scientific">Floridaenema evergladense BLCC-F167</name>
    <dbReference type="NCBI Taxonomy" id="3153639"/>
    <lineage>
        <taxon>Bacteria</taxon>
        <taxon>Bacillati</taxon>
        <taxon>Cyanobacteriota</taxon>
        <taxon>Cyanophyceae</taxon>
        <taxon>Oscillatoriophycideae</taxon>
        <taxon>Aerosakkonematales</taxon>
        <taxon>Aerosakkonemataceae</taxon>
        <taxon>Floridanema</taxon>
        <taxon>Floridanema evergladense</taxon>
    </lineage>
</organism>
<dbReference type="RefSeq" id="WP_413280148.1">
    <property type="nucleotide sequence ID" value="NZ_JBHFNT010000225.1"/>
</dbReference>
<evidence type="ECO:0000313" key="1">
    <source>
        <dbReference type="EMBL" id="MFB2837810.1"/>
    </source>
</evidence>
<dbReference type="Proteomes" id="UP001576780">
    <property type="component" value="Unassembled WGS sequence"/>
</dbReference>
<comment type="caution">
    <text evidence="1">The sequence shown here is derived from an EMBL/GenBank/DDBJ whole genome shotgun (WGS) entry which is preliminary data.</text>
</comment>
<gene>
    <name evidence="1" type="ORF">ACE1CA_25185</name>
</gene>
<keyword evidence="2" id="KW-1185">Reference proteome</keyword>
<proteinExistence type="predicted"/>
<protein>
    <submittedName>
        <fullName evidence="1">Uncharacterized protein</fullName>
    </submittedName>
</protein>
<name>A0ABV4WRV0_9CYAN</name>
<reference evidence="1 2" key="1">
    <citation type="submission" date="2024-09" db="EMBL/GenBank/DDBJ databases">
        <title>Floridaenema gen nov. (Aerosakkonemataceae, Aerosakkonematales ord. nov., Cyanobacteria) from benthic tropical and subtropical fresh waters, with the description of four new species.</title>
        <authorList>
            <person name="Moretto J.A."/>
            <person name="Berthold D.E."/>
            <person name="Lefler F.W."/>
            <person name="Huang I.-S."/>
            <person name="Laughinghouse H. IV."/>
        </authorList>
    </citation>
    <scope>NUCLEOTIDE SEQUENCE [LARGE SCALE GENOMIC DNA]</scope>
    <source>
        <strain evidence="1 2">BLCC-F167</strain>
    </source>
</reference>
<accession>A0ABV4WRV0</accession>
<evidence type="ECO:0000313" key="2">
    <source>
        <dbReference type="Proteomes" id="UP001576780"/>
    </source>
</evidence>
<dbReference type="EMBL" id="JBHFNT010000225">
    <property type="protein sequence ID" value="MFB2837810.1"/>
    <property type="molecule type" value="Genomic_DNA"/>
</dbReference>
<sequence length="182" mass="19834">MDIRLVRGFGIAAVVSSVMIFPSLALARPGVPISEISFVGATTQLGSDAYLPAQLTVSDRDTTRPAGGGLRRYDVHLAKIFEVTNFECKRMATRSSNIPWRGTGLAWSYLANGGNTFMGVFTIDCSKAREVVNRFGLRGAEQTVIFYEEARYVGNVPTLNITGANLRAWLKFVQSVPPQTSP</sequence>